<dbReference type="EMBL" id="JANBVB010001821">
    <property type="protein sequence ID" value="KAJ2889470.1"/>
    <property type="molecule type" value="Genomic_DNA"/>
</dbReference>
<evidence type="ECO:0000313" key="1">
    <source>
        <dbReference type="EMBL" id="KAJ2889470.1"/>
    </source>
</evidence>
<keyword evidence="2" id="KW-1185">Reference proteome</keyword>
<name>A0ACC1LY29_9FUNG</name>
<feature type="non-terminal residue" evidence="1">
    <location>
        <position position="69"/>
    </location>
</feature>
<evidence type="ECO:0000313" key="2">
    <source>
        <dbReference type="Proteomes" id="UP001139981"/>
    </source>
</evidence>
<comment type="caution">
    <text evidence="1">The sequence shown here is derived from an EMBL/GenBank/DDBJ whole genome shotgun (WGS) entry which is preliminary data.</text>
</comment>
<gene>
    <name evidence="1" type="ORF">IWW38_004688</name>
</gene>
<protein>
    <submittedName>
        <fullName evidence="1">Uncharacterized protein</fullName>
    </submittedName>
</protein>
<accession>A0ACC1LY29</accession>
<organism evidence="1 2">
    <name type="scientific">Coemansia aciculifera</name>
    <dbReference type="NCBI Taxonomy" id="417176"/>
    <lineage>
        <taxon>Eukaryota</taxon>
        <taxon>Fungi</taxon>
        <taxon>Fungi incertae sedis</taxon>
        <taxon>Zoopagomycota</taxon>
        <taxon>Kickxellomycotina</taxon>
        <taxon>Kickxellomycetes</taxon>
        <taxon>Kickxellales</taxon>
        <taxon>Kickxellaceae</taxon>
        <taxon>Coemansia</taxon>
    </lineage>
</organism>
<reference evidence="1" key="1">
    <citation type="submission" date="2022-07" db="EMBL/GenBank/DDBJ databases">
        <title>Phylogenomic reconstructions and comparative analyses of Kickxellomycotina fungi.</title>
        <authorList>
            <person name="Reynolds N.K."/>
            <person name="Stajich J.E."/>
            <person name="Barry K."/>
            <person name="Grigoriev I.V."/>
            <person name="Crous P."/>
            <person name="Smith M.E."/>
        </authorList>
    </citation>
    <scope>NUCLEOTIDE SEQUENCE</scope>
    <source>
        <strain evidence="1">CBS 190363</strain>
    </source>
</reference>
<sequence>MPSSSTETQSAGDEAVPLLGEPVADTTNYGLAIEREFEVHDIGISVDVGDCEDMFSFRKLLRFAGPGFA</sequence>
<proteinExistence type="predicted"/>
<dbReference type="Proteomes" id="UP001139981">
    <property type="component" value="Unassembled WGS sequence"/>
</dbReference>